<gene>
    <name evidence="3" type="ORF">S01H4_62627</name>
</gene>
<keyword evidence="1" id="KW-0233">DNA recombination</keyword>
<dbReference type="GO" id="GO:0006310">
    <property type="term" value="P:DNA recombination"/>
    <property type="evidence" value="ECO:0007669"/>
    <property type="project" value="UniProtKB-KW"/>
</dbReference>
<comment type="caution">
    <text evidence="3">The sequence shown here is derived from an EMBL/GenBank/DDBJ whole genome shotgun (WGS) entry which is preliminary data.</text>
</comment>
<dbReference type="PANTHER" id="PTHR30349:SF64">
    <property type="entry name" value="PROPHAGE INTEGRASE INTD-RELATED"/>
    <property type="match status" value="1"/>
</dbReference>
<dbReference type="Gene3D" id="1.10.443.10">
    <property type="entry name" value="Intergrase catalytic core"/>
    <property type="match status" value="1"/>
</dbReference>
<proteinExistence type="predicted"/>
<dbReference type="PANTHER" id="PTHR30349">
    <property type="entry name" value="PHAGE INTEGRASE-RELATED"/>
    <property type="match status" value="1"/>
</dbReference>
<dbReference type="Pfam" id="PF00589">
    <property type="entry name" value="Phage_integrase"/>
    <property type="match status" value="1"/>
</dbReference>
<feature type="non-terminal residue" evidence="3">
    <location>
        <position position="154"/>
    </location>
</feature>
<dbReference type="InterPro" id="IPR050090">
    <property type="entry name" value="Tyrosine_recombinase_XerCD"/>
</dbReference>
<sequence length="154" mass="17814">LYLINEKHAAEGTVRIYLCGIKFFYEKTLKRQWSILDLVCPRKRKKLPVVLSSQEVQRLLGLVQKPTACMSLTMIYACGLRLSEGTHLQVTDIDSERMLVRVRNGKGGKDRYVPLAHRCLKLLRGYWMATRPRLWLFPAKNGQTHISNTTLQRT</sequence>
<dbReference type="InterPro" id="IPR013762">
    <property type="entry name" value="Integrase-like_cat_sf"/>
</dbReference>
<dbReference type="AlphaFoldDB" id="X1CGS1"/>
<protein>
    <recommendedName>
        <fullName evidence="2">Tyr recombinase domain-containing protein</fullName>
    </recommendedName>
</protein>
<evidence type="ECO:0000313" key="3">
    <source>
        <dbReference type="EMBL" id="GAH07486.1"/>
    </source>
</evidence>
<evidence type="ECO:0000256" key="1">
    <source>
        <dbReference type="ARBA" id="ARBA00023172"/>
    </source>
</evidence>
<dbReference type="GO" id="GO:0003677">
    <property type="term" value="F:DNA binding"/>
    <property type="evidence" value="ECO:0007669"/>
    <property type="project" value="InterPro"/>
</dbReference>
<evidence type="ECO:0000259" key="2">
    <source>
        <dbReference type="PROSITE" id="PS51898"/>
    </source>
</evidence>
<dbReference type="InterPro" id="IPR002104">
    <property type="entry name" value="Integrase_catalytic"/>
</dbReference>
<dbReference type="SUPFAM" id="SSF56349">
    <property type="entry name" value="DNA breaking-rejoining enzymes"/>
    <property type="match status" value="1"/>
</dbReference>
<organism evidence="3">
    <name type="scientific">marine sediment metagenome</name>
    <dbReference type="NCBI Taxonomy" id="412755"/>
    <lineage>
        <taxon>unclassified sequences</taxon>
        <taxon>metagenomes</taxon>
        <taxon>ecological metagenomes</taxon>
    </lineage>
</organism>
<dbReference type="EMBL" id="BART01037425">
    <property type="protein sequence ID" value="GAH07486.1"/>
    <property type="molecule type" value="Genomic_DNA"/>
</dbReference>
<feature type="domain" description="Tyr recombinase" evidence="2">
    <location>
        <begin position="46"/>
        <end position="154"/>
    </location>
</feature>
<feature type="non-terminal residue" evidence="3">
    <location>
        <position position="1"/>
    </location>
</feature>
<dbReference type="InterPro" id="IPR011010">
    <property type="entry name" value="DNA_brk_join_enz"/>
</dbReference>
<dbReference type="GO" id="GO:0015074">
    <property type="term" value="P:DNA integration"/>
    <property type="evidence" value="ECO:0007669"/>
    <property type="project" value="InterPro"/>
</dbReference>
<dbReference type="PROSITE" id="PS51898">
    <property type="entry name" value="TYR_RECOMBINASE"/>
    <property type="match status" value="1"/>
</dbReference>
<reference evidence="3" key="1">
    <citation type="journal article" date="2014" name="Front. Microbiol.">
        <title>High frequency of phylogenetically diverse reductive dehalogenase-homologous genes in deep subseafloor sedimentary metagenomes.</title>
        <authorList>
            <person name="Kawai M."/>
            <person name="Futagami T."/>
            <person name="Toyoda A."/>
            <person name="Takaki Y."/>
            <person name="Nishi S."/>
            <person name="Hori S."/>
            <person name="Arai W."/>
            <person name="Tsubouchi T."/>
            <person name="Morono Y."/>
            <person name="Uchiyama I."/>
            <person name="Ito T."/>
            <person name="Fujiyama A."/>
            <person name="Inagaki F."/>
            <person name="Takami H."/>
        </authorList>
    </citation>
    <scope>NUCLEOTIDE SEQUENCE</scope>
    <source>
        <strain evidence="3">Expedition CK06-06</strain>
    </source>
</reference>
<accession>X1CGS1</accession>
<name>X1CGS1_9ZZZZ</name>